<dbReference type="OrthoDB" id="7456916at2"/>
<comment type="caution">
    <text evidence="8">The sequence shown here is derived from an EMBL/GenBank/DDBJ whole genome shotgun (WGS) entry which is preliminary data.</text>
</comment>
<evidence type="ECO:0000256" key="1">
    <source>
        <dbReference type="ARBA" id="ARBA00001962"/>
    </source>
</evidence>
<accession>A0A5C4MTC5</accession>
<feature type="domain" description="Rieske" evidence="7">
    <location>
        <begin position="43"/>
        <end position="149"/>
    </location>
</feature>
<keyword evidence="9" id="KW-1185">Reference proteome</keyword>
<sequence length="428" mass="46983">MLNEAALLSQLWARRPGTSLPRDFYCSPKAHEADLRTIWTKEWIFAASAAEMPKAGSYVTLQIGAYPIVVVRGSDGAIRAFHNSCRHRGSRICSAAKGSAPRLVCPYHQWTYDLDGKLMWARDMGPEFDPSQHGLKPVHAGVAAGMVFICLADTAPDFAPLKAAADRYGAPHRLDELKVAHQSTIIERANWKLVLENNRECYHCAGSHPSLCRTFDDDPDLVGADDAQTSPRGAAHLARCEAAGLPSRYIIAPNEQWRLVRIPLAGDAISYTMDGKAAVAGGLPGMPLADAGTLLFFHYPNTWNHFLSDHVLHFRVLPIDANATEVTTTWLVHKDAQEGRDYDLKRLTEVWNDTNDEDRRVVEENQIGIASPAYEPGPYSAKQESGVLQFVDWYARTFEAAVRGPTALAHAAGANRAQRPAPAQVGLA</sequence>
<dbReference type="Gene3D" id="3.90.380.10">
    <property type="entry name" value="Naphthalene 1,2-dioxygenase Alpha Subunit, Chain A, domain 1"/>
    <property type="match status" value="1"/>
</dbReference>
<evidence type="ECO:0000256" key="2">
    <source>
        <dbReference type="ARBA" id="ARBA00022714"/>
    </source>
</evidence>
<dbReference type="Gene3D" id="2.102.10.10">
    <property type="entry name" value="Rieske [2Fe-2S] iron-sulphur domain"/>
    <property type="match status" value="1"/>
</dbReference>
<dbReference type="CDD" id="cd03469">
    <property type="entry name" value="Rieske_RO_Alpha_N"/>
    <property type="match status" value="1"/>
</dbReference>
<dbReference type="GO" id="GO:0051537">
    <property type="term" value="F:2 iron, 2 sulfur cluster binding"/>
    <property type="evidence" value="ECO:0007669"/>
    <property type="project" value="UniProtKB-KW"/>
</dbReference>
<comment type="cofactor">
    <cofactor evidence="1">
        <name>Fe cation</name>
        <dbReference type="ChEBI" id="CHEBI:24875"/>
    </cofactor>
</comment>
<evidence type="ECO:0000256" key="4">
    <source>
        <dbReference type="ARBA" id="ARBA00023002"/>
    </source>
</evidence>
<protein>
    <submittedName>
        <fullName evidence="8">Aromatic ring-hydroxylating dioxygenase subunit alpha</fullName>
    </submittedName>
</protein>
<keyword evidence="5" id="KW-0408">Iron</keyword>
<evidence type="ECO:0000256" key="3">
    <source>
        <dbReference type="ARBA" id="ARBA00022723"/>
    </source>
</evidence>
<dbReference type="RefSeq" id="WP_139077619.1">
    <property type="nucleotide sequence ID" value="NZ_VDFU01000016.1"/>
</dbReference>
<dbReference type="InterPro" id="IPR017941">
    <property type="entry name" value="Rieske_2Fe-2S"/>
</dbReference>
<reference evidence="8 9" key="1">
    <citation type="submission" date="2019-06" db="EMBL/GenBank/DDBJ databases">
        <title>YIM 131921 draft genome.</title>
        <authorList>
            <person name="Jiang L."/>
        </authorList>
    </citation>
    <scope>NUCLEOTIDE SEQUENCE [LARGE SCALE GENOMIC DNA]</scope>
    <source>
        <strain evidence="8 9">YIM 131921</strain>
    </source>
</reference>
<dbReference type="CDD" id="cd08884">
    <property type="entry name" value="RHO_alpha_C_GbcA-like"/>
    <property type="match status" value="1"/>
</dbReference>
<keyword evidence="8" id="KW-0223">Dioxygenase</keyword>
<dbReference type="PRINTS" id="PR00090">
    <property type="entry name" value="RNGDIOXGNASE"/>
</dbReference>
<dbReference type="InterPro" id="IPR036922">
    <property type="entry name" value="Rieske_2Fe-2S_sf"/>
</dbReference>
<dbReference type="SUPFAM" id="SSF55961">
    <property type="entry name" value="Bet v1-like"/>
    <property type="match status" value="1"/>
</dbReference>
<evidence type="ECO:0000256" key="6">
    <source>
        <dbReference type="ARBA" id="ARBA00023014"/>
    </source>
</evidence>
<keyword evidence="4" id="KW-0560">Oxidoreductase</keyword>
<evidence type="ECO:0000256" key="5">
    <source>
        <dbReference type="ARBA" id="ARBA00023004"/>
    </source>
</evidence>
<keyword evidence="2" id="KW-0001">2Fe-2S</keyword>
<dbReference type="SUPFAM" id="SSF50022">
    <property type="entry name" value="ISP domain"/>
    <property type="match status" value="1"/>
</dbReference>
<keyword evidence="6" id="KW-0411">Iron-sulfur</keyword>
<name>A0A5C4MTC5_9RHOB</name>
<dbReference type="Pfam" id="PF00355">
    <property type="entry name" value="Rieske"/>
    <property type="match status" value="1"/>
</dbReference>
<dbReference type="InterPro" id="IPR001663">
    <property type="entry name" value="Rng_hydr_dOase-A"/>
</dbReference>
<proteinExistence type="predicted"/>
<dbReference type="AlphaFoldDB" id="A0A5C4MTC5"/>
<keyword evidence="3" id="KW-0479">Metal-binding</keyword>
<dbReference type="Proteomes" id="UP000305887">
    <property type="component" value="Unassembled WGS sequence"/>
</dbReference>
<dbReference type="InterPro" id="IPR015879">
    <property type="entry name" value="Ring_hydroxy_dOase_asu_C_dom"/>
</dbReference>
<evidence type="ECO:0000313" key="9">
    <source>
        <dbReference type="Proteomes" id="UP000305887"/>
    </source>
</evidence>
<evidence type="ECO:0000313" key="8">
    <source>
        <dbReference type="EMBL" id="TNC48595.1"/>
    </source>
</evidence>
<dbReference type="EMBL" id="VDFU01000016">
    <property type="protein sequence ID" value="TNC48595.1"/>
    <property type="molecule type" value="Genomic_DNA"/>
</dbReference>
<gene>
    <name evidence="8" type="ORF">FHG66_13730</name>
</gene>
<dbReference type="PANTHER" id="PTHR43756">
    <property type="entry name" value="CHOLINE MONOOXYGENASE, CHLOROPLASTIC"/>
    <property type="match status" value="1"/>
</dbReference>
<dbReference type="Pfam" id="PF00848">
    <property type="entry name" value="Ring_hydroxyl_A"/>
    <property type="match status" value="1"/>
</dbReference>
<dbReference type="PANTHER" id="PTHR43756:SF5">
    <property type="entry name" value="CHOLINE MONOOXYGENASE, CHLOROPLASTIC"/>
    <property type="match status" value="1"/>
</dbReference>
<dbReference type="GO" id="GO:0005506">
    <property type="term" value="F:iron ion binding"/>
    <property type="evidence" value="ECO:0007669"/>
    <property type="project" value="InterPro"/>
</dbReference>
<dbReference type="GO" id="GO:0051213">
    <property type="term" value="F:dioxygenase activity"/>
    <property type="evidence" value="ECO:0007669"/>
    <property type="project" value="UniProtKB-KW"/>
</dbReference>
<evidence type="ECO:0000259" key="7">
    <source>
        <dbReference type="PROSITE" id="PS51296"/>
    </source>
</evidence>
<dbReference type="PROSITE" id="PS51296">
    <property type="entry name" value="RIESKE"/>
    <property type="match status" value="1"/>
</dbReference>
<organism evidence="8 9">
    <name type="scientific">Rubellimicrobium rubrum</name>
    <dbReference type="NCBI Taxonomy" id="2585369"/>
    <lineage>
        <taxon>Bacteria</taxon>
        <taxon>Pseudomonadati</taxon>
        <taxon>Pseudomonadota</taxon>
        <taxon>Alphaproteobacteria</taxon>
        <taxon>Rhodobacterales</taxon>
        <taxon>Roseobacteraceae</taxon>
        <taxon>Rubellimicrobium</taxon>
    </lineage>
</organism>